<dbReference type="PANTHER" id="PTHR37817:SF1">
    <property type="entry name" value="N-ACETYLTRANSFERASE EIS"/>
    <property type="match status" value="1"/>
</dbReference>
<reference evidence="2 3" key="1">
    <citation type="submission" date="2018-01" db="EMBL/GenBank/DDBJ databases">
        <title>Metagenomic assembled genomes from two thermal pools in the Uzon Caldera, Kamchatka, Russia.</title>
        <authorList>
            <person name="Wilkins L."/>
            <person name="Ettinger C."/>
        </authorList>
    </citation>
    <scope>NUCLEOTIDE SEQUENCE [LARGE SCALE GENOMIC DNA]</scope>
    <source>
        <strain evidence="2">ARK-10</strain>
    </source>
</reference>
<accession>A0A2J6XA71</accession>
<comment type="caution">
    <text evidence="2">The sequence shown here is derived from an EMBL/GenBank/DDBJ whole genome shotgun (WGS) entry which is preliminary data.</text>
</comment>
<feature type="non-terminal residue" evidence="2">
    <location>
        <position position="274"/>
    </location>
</feature>
<dbReference type="Pfam" id="PF17668">
    <property type="entry name" value="Acetyltransf_17"/>
    <property type="match status" value="1"/>
</dbReference>
<sequence length="274" mass="32110">MIKMTIRFIKSDEYERAQQIVTYCFPWLHEVSDNLKSYKLQYIKPENVLGFYDDESEQLMALAQDIPFKIMIDGSPMDMGGIAMVASLPEGRHAGHVASILKRWLEIMKDRGQTLSMLGPFSYEFYRKYGWELGFDRLNYSIQIERLKTFSHKTGHMKSFAKGDLDKLNALYTMYAQTHNGCAIRDEITWTDFVLDDPFSDKYKRYTYLWFYDDGAFGGYIIYTVKDGKMNIHEMIYKDIEAEEGLLSFIYSHQSQIDQVIWSTATDEKLHIIL</sequence>
<dbReference type="InterPro" id="IPR051554">
    <property type="entry name" value="Acetyltransferase_Eis"/>
</dbReference>
<feature type="domain" description="Eis-like acetyltransferase" evidence="1">
    <location>
        <begin position="181"/>
        <end position="273"/>
    </location>
</feature>
<dbReference type="InterPro" id="IPR041380">
    <property type="entry name" value="Acetyltransf_17"/>
</dbReference>
<evidence type="ECO:0000313" key="2">
    <source>
        <dbReference type="EMBL" id="PMP84432.1"/>
    </source>
</evidence>
<dbReference type="EMBL" id="PNIX01000004">
    <property type="protein sequence ID" value="PMP84432.1"/>
    <property type="molecule type" value="Genomic_DNA"/>
</dbReference>
<dbReference type="Proteomes" id="UP000236910">
    <property type="component" value="Unassembled WGS sequence"/>
</dbReference>
<dbReference type="InterPro" id="IPR016181">
    <property type="entry name" value="Acyl_CoA_acyltransferase"/>
</dbReference>
<evidence type="ECO:0000259" key="1">
    <source>
        <dbReference type="Pfam" id="PF17668"/>
    </source>
</evidence>
<dbReference type="Gene3D" id="3.40.630.30">
    <property type="match status" value="2"/>
</dbReference>
<proteinExistence type="predicted"/>
<evidence type="ECO:0000313" key="3">
    <source>
        <dbReference type="Proteomes" id="UP000236910"/>
    </source>
</evidence>
<dbReference type="SUPFAM" id="SSF55729">
    <property type="entry name" value="Acyl-CoA N-acyltransferases (Nat)"/>
    <property type="match status" value="1"/>
</dbReference>
<dbReference type="GO" id="GO:0034069">
    <property type="term" value="F:aminoglycoside N-acetyltransferase activity"/>
    <property type="evidence" value="ECO:0007669"/>
    <property type="project" value="TreeGrafter"/>
</dbReference>
<protein>
    <recommendedName>
        <fullName evidence="1">Eis-like acetyltransferase domain-containing protein</fullName>
    </recommendedName>
</protein>
<dbReference type="Pfam" id="PF13527">
    <property type="entry name" value="Acetyltransf_9"/>
    <property type="match status" value="1"/>
</dbReference>
<organism evidence="2 3">
    <name type="scientific">Caldisericum exile</name>
    <dbReference type="NCBI Taxonomy" id="693075"/>
    <lineage>
        <taxon>Bacteria</taxon>
        <taxon>Pseudomonadati</taxon>
        <taxon>Caldisericota/Cryosericota group</taxon>
        <taxon>Caldisericota</taxon>
        <taxon>Caldisericia</taxon>
        <taxon>Caldisericales</taxon>
        <taxon>Caldisericaceae</taxon>
        <taxon>Caldisericum</taxon>
    </lineage>
</organism>
<dbReference type="GO" id="GO:0030649">
    <property type="term" value="P:aminoglycoside antibiotic catabolic process"/>
    <property type="evidence" value="ECO:0007669"/>
    <property type="project" value="TreeGrafter"/>
</dbReference>
<dbReference type="PANTHER" id="PTHR37817">
    <property type="entry name" value="N-ACETYLTRANSFERASE EIS"/>
    <property type="match status" value="1"/>
</dbReference>
<name>A0A2J6XA71_9BACT</name>
<gene>
    <name evidence="2" type="ORF">C0175_00060</name>
</gene>
<dbReference type="AlphaFoldDB" id="A0A2J6XA71"/>